<organism evidence="1 2">
    <name type="scientific">Rhypophila decipiens</name>
    <dbReference type="NCBI Taxonomy" id="261697"/>
    <lineage>
        <taxon>Eukaryota</taxon>
        <taxon>Fungi</taxon>
        <taxon>Dikarya</taxon>
        <taxon>Ascomycota</taxon>
        <taxon>Pezizomycotina</taxon>
        <taxon>Sordariomycetes</taxon>
        <taxon>Sordariomycetidae</taxon>
        <taxon>Sordariales</taxon>
        <taxon>Naviculisporaceae</taxon>
        <taxon>Rhypophila</taxon>
    </lineage>
</organism>
<reference evidence="1" key="1">
    <citation type="journal article" date="2023" name="Mol. Phylogenet. Evol.">
        <title>Genome-scale phylogeny and comparative genomics of the fungal order Sordariales.</title>
        <authorList>
            <person name="Hensen N."/>
            <person name="Bonometti L."/>
            <person name="Westerberg I."/>
            <person name="Brannstrom I.O."/>
            <person name="Guillou S."/>
            <person name="Cros-Aarteil S."/>
            <person name="Calhoun S."/>
            <person name="Haridas S."/>
            <person name="Kuo A."/>
            <person name="Mondo S."/>
            <person name="Pangilinan J."/>
            <person name="Riley R."/>
            <person name="LaButti K."/>
            <person name="Andreopoulos B."/>
            <person name="Lipzen A."/>
            <person name="Chen C."/>
            <person name="Yan M."/>
            <person name="Daum C."/>
            <person name="Ng V."/>
            <person name="Clum A."/>
            <person name="Steindorff A."/>
            <person name="Ohm R.A."/>
            <person name="Martin F."/>
            <person name="Silar P."/>
            <person name="Natvig D.O."/>
            <person name="Lalanne C."/>
            <person name="Gautier V."/>
            <person name="Ament-Velasquez S.L."/>
            <person name="Kruys A."/>
            <person name="Hutchinson M.I."/>
            <person name="Powell A.J."/>
            <person name="Barry K."/>
            <person name="Miller A.N."/>
            <person name="Grigoriev I.V."/>
            <person name="Debuchy R."/>
            <person name="Gladieux P."/>
            <person name="Hiltunen Thoren M."/>
            <person name="Johannesson H."/>
        </authorList>
    </citation>
    <scope>NUCLEOTIDE SEQUENCE</scope>
    <source>
        <strain evidence="1">PSN293</strain>
    </source>
</reference>
<sequence length="314" mass="34830">MSIVHSPTADTVRPGGLSRHLHIRIMHACRLSEACSLPADAGTMRGREASVLHCANKRQGLAGLESICQQIFAVGYPENAPWHPSTEGRWRSQPIRSRPVSNAEQDQFSGPHICSLGMAITSGVKFFSQIEQIATACFTEREIPCREIPASGAMHIVRFRRPQSLHFVIPSRQQGEACAGFRLQSSSSKLKSSMCRYRKDRLPAFCGVVLCHPGDGMLMQHLAVICRQITCRASSTCAVGSRTPRQHQPRFDGRQVLTSHSILNIKTKTVGLLAILEYSNNRQTINISRRIDTDLSIMQPHHLIFVSLTCHQCA</sequence>
<name>A0AAN6Y3M0_9PEZI</name>
<evidence type="ECO:0000313" key="1">
    <source>
        <dbReference type="EMBL" id="KAK4210680.1"/>
    </source>
</evidence>
<proteinExistence type="predicted"/>
<comment type="caution">
    <text evidence="1">The sequence shown here is derived from an EMBL/GenBank/DDBJ whole genome shotgun (WGS) entry which is preliminary data.</text>
</comment>
<accession>A0AAN6Y3M0</accession>
<reference evidence="1" key="2">
    <citation type="submission" date="2023-05" db="EMBL/GenBank/DDBJ databases">
        <authorList>
            <consortium name="Lawrence Berkeley National Laboratory"/>
            <person name="Steindorff A."/>
            <person name="Hensen N."/>
            <person name="Bonometti L."/>
            <person name="Westerberg I."/>
            <person name="Brannstrom I.O."/>
            <person name="Guillou S."/>
            <person name="Cros-Aarteil S."/>
            <person name="Calhoun S."/>
            <person name="Haridas S."/>
            <person name="Kuo A."/>
            <person name="Mondo S."/>
            <person name="Pangilinan J."/>
            <person name="Riley R."/>
            <person name="Labutti K."/>
            <person name="Andreopoulos B."/>
            <person name="Lipzen A."/>
            <person name="Chen C."/>
            <person name="Yanf M."/>
            <person name="Daum C."/>
            <person name="Ng V."/>
            <person name="Clum A."/>
            <person name="Ohm R."/>
            <person name="Martin F."/>
            <person name="Silar P."/>
            <person name="Natvig D."/>
            <person name="Lalanne C."/>
            <person name="Gautier V."/>
            <person name="Ament-Velasquez S.L."/>
            <person name="Kruys A."/>
            <person name="Hutchinson M.I."/>
            <person name="Powell A.J."/>
            <person name="Barry K."/>
            <person name="Miller A.N."/>
            <person name="Grigoriev I.V."/>
            <person name="Debuchy R."/>
            <person name="Gladieux P."/>
            <person name="Thoren M.H."/>
            <person name="Johannesson H."/>
        </authorList>
    </citation>
    <scope>NUCLEOTIDE SEQUENCE</scope>
    <source>
        <strain evidence="1">PSN293</strain>
    </source>
</reference>
<evidence type="ECO:0000313" key="2">
    <source>
        <dbReference type="Proteomes" id="UP001301769"/>
    </source>
</evidence>
<gene>
    <name evidence="1" type="ORF">QBC37DRAFT_28760</name>
</gene>
<protein>
    <submittedName>
        <fullName evidence="1">Uncharacterized protein</fullName>
    </submittedName>
</protein>
<dbReference type="EMBL" id="MU858168">
    <property type="protein sequence ID" value="KAK4210680.1"/>
    <property type="molecule type" value="Genomic_DNA"/>
</dbReference>
<keyword evidence="2" id="KW-1185">Reference proteome</keyword>
<dbReference type="AlphaFoldDB" id="A0AAN6Y3M0"/>
<dbReference type="Proteomes" id="UP001301769">
    <property type="component" value="Unassembled WGS sequence"/>
</dbReference>